<keyword evidence="9 12" id="KW-1133">Transmembrane helix</keyword>
<keyword evidence="6 12" id="KW-0812">Transmembrane</keyword>
<comment type="similarity">
    <text evidence="2">Belongs to the HupC/HyaC/HydC family.</text>
</comment>
<dbReference type="GO" id="GO:0020037">
    <property type="term" value="F:heme binding"/>
    <property type="evidence" value="ECO:0007669"/>
    <property type="project" value="TreeGrafter"/>
</dbReference>
<keyword evidence="5" id="KW-0349">Heme</keyword>
<evidence type="ECO:0000256" key="6">
    <source>
        <dbReference type="ARBA" id="ARBA00022692"/>
    </source>
</evidence>
<dbReference type="AlphaFoldDB" id="A0A7X0J7N7"/>
<comment type="subcellular location">
    <subcellularLocation>
        <location evidence="1">Cell membrane</location>
        <topology evidence="1">Multi-pass membrane protein</topology>
    </subcellularLocation>
</comment>
<evidence type="ECO:0000256" key="3">
    <source>
        <dbReference type="ARBA" id="ARBA00022448"/>
    </source>
</evidence>
<dbReference type="GO" id="GO:0022904">
    <property type="term" value="P:respiratory electron transport chain"/>
    <property type="evidence" value="ECO:0007669"/>
    <property type="project" value="InterPro"/>
</dbReference>
<proteinExistence type="inferred from homology"/>
<dbReference type="PRINTS" id="PR00161">
    <property type="entry name" value="NIHGNASECYTB"/>
</dbReference>
<comment type="caution">
    <text evidence="14">The sequence shown here is derived from an EMBL/GenBank/DDBJ whole genome shotgun (WGS) entry which is preliminary data.</text>
</comment>
<name>A0A7X0J7N7_9SPHI</name>
<dbReference type="PANTHER" id="PTHR30485">
    <property type="entry name" value="NI/FE-HYDROGENASE 1 B-TYPE CYTOCHROME SUBUNIT"/>
    <property type="match status" value="1"/>
</dbReference>
<dbReference type="GO" id="GO:0005506">
    <property type="term" value="F:iron ion binding"/>
    <property type="evidence" value="ECO:0007669"/>
    <property type="project" value="InterPro"/>
</dbReference>
<feature type="transmembrane region" description="Helical" evidence="12">
    <location>
        <begin position="175"/>
        <end position="194"/>
    </location>
</feature>
<dbReference type="GO" id="GO:0005886">
    <property type="term" value="C:plasma membrane"/>
    <property type="evidence" value="ECO:0007669"/>
    <property type="project" value="UniProtKB-SubCell"/>
</dbReference>
<keyword evidence="4" id="KW-1003">Cell membrane</keyword>
<evidence type="ECO:0000256" key="1">
    <source>
        <dbReference type="ARBA" id="ARBA00004651"/>
    </source>
</evidence>
<dbReference type="InterPro" id="IPR011577">
    <property type="entry name" value="Cyt_b561_bac/Ni-Hgenase"/>
</dbReference>
<sequence>MAITQKKYAAGIRLWHWTNMLIIGGSLLTVLLNSTLLDKHSNTDFIQQQLQSSGATLSATQAKGLANAFEDRVWDIHIYFGYFLAALLLYRFILEFFQPADQKFTNKLKLAYAYYFSSPDDEKKITRHNFLVKLAYTFFYVLLTIIVITGLSLSFGDNLRLASSISHNIKSVHGFCMYLMLAFILVHIAGVFLAERKDSKGIVSDMINGGNQ</sequence>
<protein>
    <submittedName>
        <fullName evidence="14">Ni,Fe-hydrogenase I cytochrome b subunit</fullName>
    </submittedName>
</protein>
<feature type="transmembrane region" description="Helical" evidence="12">
    <location>
        <begin position="134"/>
        <end position="155"/>
    </location>
</feature>
<feature type="domain" description="Cytochrome b561 bacterial/Ni-hydrogenase" evidence="13">
    <location>
        <begin position="8"/>
        <end position="209"/>
    </location>
</feature>
<evidence type="ECO:0000256" key="7">
    <source>
        <dbReference type="ARBA" id="ARBA00022723"/>
    </source>
</evidence>
<accession>A0A7X0J7N7</accession>
<keyword evidence="11 12" id="KW-0472">Membrane</keyword>
<evidence type="ECO:0000256" key="8">
    <source>
        <dbReference type="ARBA" id="ARBA00022982"/>
    </source>
</evidence>
<keyword evidence="10" id="KW-0408">Iron</keyword>
<reference evidence="14 15" key="1">
    <citation type="submission" date="2020-08" db="EMBL/GenBank/DDBJ databases">
        <title>Genomic Encyclopedia of Type Strains, Phase IV (KMG-V): Genome sequencing to study the core and pangenomes of soil and plant-associated prokaryotes.</title>
        <authorList>
            <person name="Whitman W."/>
        </authorList>
    </citation>
    <scope>NUCLEOTIDE SEQUENCE [LARGE SCALE GENOMIC DNA]</scope>
    <source>
        <strain evidence="14 15">M2T3</strain>
    </source>
</reference>
<evidence type="ECO:0000256" key="4">
    <source>
        <dbReference type="ARBA" id="ARBA00022475"/>
    </source>
</evidence>
<dbReference type="InterPro" id="IPR016174">
    <property type="entry name" value="Di-haem_cyt_TM"/>
</dbReference>
<evidence type="ECO:0000313" key="15">
    <source>
        <dbReference type="Proteomes" id="UP000521017"/>
    </source>
</evidence>
<feature type="transmembrane region" description="Helical" evidence="12">
    <location>
        <begin position="12"/>
        <end position="32"/>
    </location>
</feature>
<keyword evidence="8" id="KW-0249">Electron transport</keyword>
<dbReference type="Proteomes" id="UP000521017">
    <property type="component" value="Unassembled WGS sequence"/>
</dbReference>
<dbReference type="GO" id="GO:0009055">
    <property type="term" value="F:electron transfer activity"/>
    <property type="evidence" value="ECO:0007669"/>
    <property type="project" value="InterPro"/>
</dbReference>
<evidence type="ECO:0000256" key="5">
    <source>
        <dbReference type="ARBA" id="ARBA00022617"/>
    </source>
</evidence>
<gene>
    <name evidence="14" type="ORF">HDF25_003354</name>
</gene>
<evidence type="ECO:0000313" key="14">
    <source>
        <dbReference type="EMBL" id="MBB6501191.1"/>
    </source>
</evidence>
<dbReference type="InterPro" id="IPR051542">
    <property type="entry name" value="Hydrogenase_cytochrome"/>
</dbReference>
<evidence type="ECO:0000259" key="13">
    <source>
        <dbReference type="Pfam" id="PF01292"/>
    </source>
</evidence>
<keyword evidence="3" id="KW-0813">Transport</keyword>
<evidence type="ECO:0000256" key="9">
    <source>
        <dbReference type="ARBA" id="ARBA00022989"/>
    </source>
</evidence>
<dbReference type="SUPFAM" id="SSF81342">
    <property type="entry name" value="Transmembrane di-heme cytochromes"/>
    <property type="match status" value="1"/>
</dbReference>
<feature type="transmembrane region" description="Helical" evidence="12">
    <location>
        <begin position="76"/>
        <end position="94"/>
    </location>
</feature>
<dbReference type="Pfam" id="PF01292">
    <property type="entry name" value="Ni_hydr_CYTB"/>
    <property type="match status" value="1"/>
</dbReference>
<evidence type="ECO:0000256" key="11">
    <source>
        <dbReference type="ARBA" id="ARBA00023136"/>
    </source>
</evidence>
<dbReference type="EMBL" id="JACHCC010000008">
    <property type="protein sequence ID" value="MBB6501191.1"/>
    <property type="molecule type" value="Genomic_DNA"/>
</dbReference>
<dbReference type="Gene3D" id="1.20.950.20">
    <property type="entry name" value="Transmembrane di-heme cytochromes, Chain C"/>
    <property type="match status" value="1"/>
</dbReference>
<dbReference type="InterPro" id="IPR000516">
    <property type="entry name" value="Ni-dep_Hydgase_cyt-B"/>
</dbReference>
<evidence type="ECO:0000256" key="10">
    <source>
        <dbReference type="ARBA" id="ARBA00023004"/>
    </source>
</evidence>
<dbReference type="PANTHER" id="PTHR30485:SF0">
    <property type="entry name" value="NI_FE-HYDROGENASE 1 B-TYPE CYTOCHROME SUBUNIT-RELATED"/>
    <property type="match status" value="1"/>
</dbReference>
<dbReference type="RefSeq" id="WP_184626685.1">
    <property type="nucleotide sequence ID" value="NZ_JACHCC010000008.1"/>
</dbReference>
<keyword evidence="7" id="KW-0479">Metal-binding</keyword>
<evidence type="ECO:0000256" key="2">
    <source>
        <dbReference type="ARBA" id="ARBA00008622"/>
    </source>
</evidence>
<organism evidence="14 15">
    <name type="scientific">Pedobacter cryoconitis</name>
    <dbReference type="NCBI Taxonomy" id="188932"/>
    <lineage>
        <taxon>Bacteria</taxon>
        <taxon>Pseudomonadati</taxon>
        <taxon>Bacteroidota</taxon>
        <taxon>Sphingobacteriia</taxon>
        <taxon>Sphingobacteriales</taxon>
        <taxon>Sphingobacteriaceae</taxon>
        <taxon>Pedobacter</taxon>
    </lineage>
</organism>
<evidence type="ECO:0000256" key="12">
    <source>
        <dbReference type="SAM" id="Phobius"/>
    </source>
</evidence>